<evidence type="ECO:0000313" key="3">
    <source>
        <dbReference type="Proteomes" id="UP001162029"/>
    </source>
</evidence>
<feature type="compositionally biased region" description="Low complexity" evidence="1">
    <location>
        <begin position="72"/>
        <end position="84"/>
    </location>
</feature>
<evidence type="ECO:0000313" key="2">
    <source>
        <dbReference type="EMBL" id="CAI5733700.1"/>
    </source>
</evidence>
<feature type="compositionally biased region" description="Basic and acidic residues" evidence="1">
    <location>
        <begin position="88"/>
        <end position="104"/>
    </location>
</feature>
<feature type="region of interest" description="Disordered" evidence="1">
    <location>
        <begin position="61"/>
        <end position="120"/>
    </location>
</feature>
<accession>A0AAV0U9W1</accession>
<organism evidence="2 3">
    <name type="scientific">Peronospora destructor</name>
    <dbReference type="NCBI Taxonomy" id="86335"/>
    <lineage>
        <taxon>Eukaryota</taxon>
        <taxon>Sar</taxon>
        <taxon>Stramenopiles</taxon>
        <taxon>Oomycota</taxon>
        <taxon>Peronosporomycetes</taxon>
        <taxon>Peronosporales</taxon>
        <taxon>Peronosporaceae</taxon>
        <taxon>Peronospora</taxon>
    </lineage>
</organism>
<gene>
    <name evidence="2" type="ORF">PDE001_LOCUS5485</name>
</gene>
<protein>
    <submittedName>
        <fullName evidence="2">Uncharacterized protein</fullName>
    </submittedName>
</protein>
<keyword evidence="3" id="KW-1185">Reference proteome</keyword>
<reference evidence="2" key="1">
    <citation type="submission" date="2022-12" db="EMBL/GenBank/DDBJ databases">
        <authorList>
            <person name="Webb A."/>
        </authorList>
    </citation>
    <scope>NUCLEOTIDE SEQUENCE</scope>
    <source>
        <strain evidence="2">Pd1</strain>
    </source>
</reference>
<sequence length="133" mass="13970">MTSSSMRCANKAPATPNVAGARGHPRAASSSAASAAGGSSMDVDLRNRASWQSSIRLCAMKCSGSSDESEYSSRGSNRSRSNSYDASAQHEDVSRRDDADDSSRSHRSRSNPSDCGDRSASYLCRHCARGAGS</sequence>
<dbReference type="Proteomes" id="UP001162029">
    <property type="component" value="Unassembled WGS sequence"/>
</dbReference>
<name>A0AAV0U9W1_9STRA</name>
<comment type="caution">
    <text evidence="2">The sequence shown here is derived from an EMBL/GenBank/DDBJ whole genome shotgun (WGS) entry which is preliminary data.</text>
</comment>
<proteinExistence type="predicted"/>
<evidence type="ECO:0000256" key="1">
    <source>
        <dbReference type="SAM" id="MobiDB-lite"/>
    </source>
</evidence>
<dbReference type="AlphaFoldDB" id="A0AAV0U9W1"/>
<feature type="region of interest" description="Disordered" evidence="1">
    <location>
        <begin position="1"/>
        <end position="42"/>
    </location>
</feature>
<feature type="compositionally biased region" description="Low complexity" evidence="1">
    <location>
        <begin position="27"/>
        <end position="40"/>
    </location>
</feature>
<dbReference type="EMBL" id="CANTFM010001015">
    <property type="protein sequence ID" value="CAI5733700.1"/>
    <property type="molecule type" value="Genomic_DNA"/>
</dbReference>